<reference evidence="1 2" key="1">
    <citation type="journal article" date="2016" name="Sci. Rep.">
        <title>Genomic and phenotypic characterization of the species Acinetobacter venetianus.</title>
        <authorList>
            <person name="Fondi M."/>
            <person name="Maida I."/>
            <person name="Perrin E."/>
            <person name="Orlandini V."/>
            <person name="La Torre L."/>
            <person name="Bosi E."/>
            <person name="Negroni A."/>
            <person name="Zanaroli G."/>
            <person name="Fava F."/>
            <person name="Decorosi F."/>
            <person name="Giovannetti L."/>
            <person name="Viti C."/>
            <person name="Vaneechoutte M."/>
            <person name="Dijkshoorn L."/>
            <person name="Fani R."/>
        </authorList>
    </citation>
    <scope>NUCLEOTIDE SEQUENCE [LARGE SCALE GENOMIC DNA]</scope>
    <source>
        <strain evidence="1 2">LUH13518</strain>
    </source>
</reference>
<name>A0A150HQB6_9GAMM</name>
<dbReference type="RefSeq" id="WP_061525514.1">
    <property type="nucleotide sequence ID" value="NZ_JRHX01000087.1"/>
</dbReference>
<evidence type="ECO:0000313" key="2">
    <source>
        <dbReference type="Proteomes" id="UP000075544"/>
    </source>
</evidence>
<dbReference type="InterPro" id="IPR056123">
    <property type="entry name" value="DUF7706"/>
</dbReference>
<protein>
    <submittedName>
        <fullName evidence="1">Uncharacterized protein</fullName>
    </submittedName>
</protein>
<evidence type="ECO:0000313" key="1">
    <source>
        <dbReference type="EMBL" id="KXZ68806.1"/>
    </source>
</evidence>
<accession>A0A150HQB6</accession>
<dbReference type="Pfam" id="PF24806">
    <property type="entry name" value="DUF7706"/>
    <property type="match status" value="1"/>
</dbReference>
<dbReference type="PATRIC" id="fig|52133.19.peg.3012"/>
<dbReference type="Proteomes" id="UP000075544">
    <property type="component" value="Unassembled WGS sequence"/>
</dbReference>
<dbReference type="EMBL" id="JRHX01000087">
    <property type="protein sequence ID" value="KXZ68806.1"/>
    <property type="molecule type" value="Genomic_DNA"/>
</dbReference>
<comment type="caution">
    <text evidence="1">The sequence shown here is derived from an EMBL/GenBank/DDBJ whole genome shotgun (WGS) entry which is preliminary data.</text>
</comment>
<proteinExistence type="predicted"/>
<organism evidence="1 2">
    <name type="scientific">Acinetobacter venetianus</name>
    <dbReference type="NCBI Taxonomy" id="52133"/>
    <lineage>
        <taxon>Bacteria</taxon>
        <taxon>Pseudomonadati</taxon>
        <taxon>Pseudomonadota</taxon>
        <taxon>Gammaproteobacteria</taxon>
        <taxon>Moraxellales</taxon>
        <taxon>Moraxellaceae</taxon>
        <taxon>Acinetobacter</taxon>
    </lineage>
</organism>
<sequence length="62" mass="6875">MNLKLNIENIDETQAQALAQLVKRIGWADIRVNAANDGEAYQMTTAVSKLQDALARQGYSPR</sequence>
<dbReference type="AlphaFoldDB" id="A0A150HQB6"/>
<gene>
    <name evidence="1" type="ORF">AVENLUH13518_02966</name>
</gene>